<dbReference type="Proteomes" id="UP000252517">
    <property type="component" value="Unassembled WGS sequence"/>
</dbReference>
<dbReference type="RefSeq" id="WP_114087354.1">
    <property type="nucleotide sequence ID" value="NZ_JPWH01000003.1"/>
</dbReference>
<gene>
    <name evidence="2" type="ORF">TH25_05355</name>
</gene>
<dbReference type="OrthoDB" id="6431152at2"/>
<dbReference type="AlphaFoldDB" id="A0A367XFM3"/>
<dbReference type="Pfam" id="PF13503">
    <property type="entry name" value="DUF4123"/>
    <property type="match status" value="1"/>
</dbReference>
<sequence>MWPPYLIELAPDTDFTRILFTHDPDAHEQATTRHLWHREPAIYIRSRATLDDIHCHFRKYTRVRDEREQWYYLRFWEPRETVNLFSLIRHEREDVAGLLHPRDQVPIRAIYAPVGGSLFKISSRIDCDVEKAPFILTAEKRAGLGRQQQDRFAHEFGEKLFGIAPLHFKRLGIASIGPVVEMIETVAKNCRDKGFVHRNEIAKIATMSAFFGTCFLQDARVQPLAESCLYQSEHSPVLRVQKFEETFQVSQLPGILMTNAALKQLLPVLEQGLAEKPPGPDQIREQFSAFVPDENANAFVGQCREAWEKHGLVSETQQAAHMICALVFTPFFLDDPLQSVLADLFAGQPPDRLFASLKTEFLRRLEIA</sequence>
<evidence type="ECO:0000313" key="3">
    <source>
        <dbReference type="Proteomes" id="UP000252517"/>
    </source>
</evidence>
<feature type="domain" description="DUF4123" evidence="1">
    <location>
        <begin position="4"/>
        <end position="81"/>
    </location>
</feature>
<comment type="caution">
    <text evidence="2">The sequence shown here is derived from an EMBL/GenBank/DDBJ whole genome shotgun (WGS) entry which is preliminary data.</text>
</comment>
<protein>
    <recommendedName>
        <fullName evidence="1">DUF4123 domain-containing protein</fullName>
    </recommendedName>
</protein>
<dbReference type="EMBL" id="JPWH01000003">
    <property type="protein sequence ID" value="RCK52473.1"/>
    <property type="molecule type" value="Genomic_DNA"/>
</dbReference>
<organism evidence="2 3">
    <name type="scientific">Thalassospira profundimaris</name>
    <dbReference type="NCBI Taxonomy" id="502049"/>
    <lineage>
        <taxon>Bacteria</taxon>
        <taxon>Pseudomonadati</taxon>
        <taxon>Pseudomonadota</taxon>
        <taxon>Alphaproteobacteria</taxon>
        <taxon>Rhodospirillales</taxon>
        <taxon>Thalassospiraceae</taxon>
        <taxon>Thalassospira</taxon>
    </lineage>
</organism>
<dbReference type="InterPro" id="IPR025391">
    <property type="entry name" value="DUF4123"/>
</dbReference>
<evidence type="ECO:0000259" key="1">
    <source>
        <dbReference type="Pfam" id="PF13503"/>
    </source>
</evidence>
<proteinExistence type="predicted"/>
<evidence type="ECO:0000313" key="2">
    <source>
        <dbReference type="EMBL" id="RCK52473.1"/>
    </source>
</evidence>
<accession>A0A367XFM3</accession>
<reference evidence="2 3" key="1">
    <citation type="submission" date="2014-07" db="EMBL/GenBank/DDBJ databases">
        <title>Draft genome sequence of Thalassospira profundimaris S25-3-2.</title>
        <authorList>
            <person name="Lai Q."/>
            <person name="Shao Z."/>
        </authorList>
    </citation>
    <scope>NUCLEOTIDE SEQUENCE [LARGE SCALE GENOMIC DNA]</scope>
    <source>
        <strain evidence="2 3">S25-3-2</strain>
    </source>
</reference>
<name>A0A367XFM3_9PROT</name>